<reference evidence="1" key="1">
    <citation type="submission" date="2014-01" db="EMBL/GenBank/DDBJ databases">
        <authorList>
            <person name="Brown-Elliot B."/>
            <person name="Wallace R."/>
            <person name="Lenaerts A."/>
            <person name="Ordway D."/>
            <person name="DeGroote M.A."/>
            <person name="Parker T."/>
            <person name="Sizemore C."/>
            <person name="Tallon L.J."/>
            <person name="Sadzewicz L.K."/>
            <person name="Sengamalay N."/>
            <person name="Fraser C.M."/>
            <person name="Hine E."/>
            <person name="Shefchek K.A."/>
            <person name="Das S.P."/>
            <person name="Tettelin H."/>
        </authorList>
    </citation>
    <scope>NUCLEOTIDE SEQUENCE [LARGE SCALE GENOMIC DNA]</scope>
    <source>
        <strain evidence="1">4042</strain>
    </source>
</reference>
<comment type="caution">
    <text evidence="1">The sequence shown here is derived from an EMBL/GenBank/DDBJ whole genome shotgun (WGS) entry which is preliminary data.</text>
</comment>
<dbReference type="InterPro" id="IPR036689">
    <property type="entry name" value="ESAT-6-like_sf"/>
</dbReference>
<gene>
    <name evidence="1" type="ORF">I553_1324</name>
</gene>
<accession>X8CFM0</accession>
<protein>
    <recommendedName>
        <fullName evidence="2">RNA 2'-phosphotransferase</fullName>
    </recommendedName>
</protein>
<name>X8CFM0_MYCXE</name>
<evidence type="ECO:0008006" key="2">
    <source>
        <dbReference type="Google" id="ProtNLM"/>
    </source>
</evidence>
<dbReference type="EMBL" id="JAOB01000032">
    <property type="protein sequence ID" value="EUA54611.1"/>
    <property type="molecule type" value="Genomic_DNA"/>
</dbReference>
<proteinExistence type="predicted"/>
<dbReference type="Gene3D" id="1.10.287.1060">
    <property type="entry name" value="ESAT-6-like"/>
    <property type="match status" value="1"/>
</dbReference>
<dbReference type="SUPFAM" id="SSF140453">
    <property type="entry name" value="EsxAB dimer-like"/>
    <property type="match status" value="1"/>
</dbReference>
<sequence>MRAGDDQQRTGSPTVTNTVTICAVVMGGGMAGEFVQVDPAAVAAGSTHLEASVGDAAINFMVHEDQLADAAPGWIGESAKALSEVMTRWETRHAEHKRSVGGLSYHMAMAGTAFTANEGHSAQELSALDPR</sequence>
<organism evidence="1">
    <name type="scientific">Mycobacterium xenopi 4042</name>
    <dbReference type="NCBI Taxonomy" id="1299334"/>
    <lineage>
        <taxon>Bacteria</taxon>
        <taxon>Bacillati</taxon>
        <taxon>Actinomycetota</taxon>
        <taxon>Actinomycetes</taxon>
        <taxon>Mycobacteriales</taxon>
        <taxon>Mycobacteriaceae</taxon>
        <taxon>Mycobacterium</taxon>
    </lineage>
</organism>
<evidence type="ECO:0000313" key="1">
    <source>
        <dbReference type="EMBL" id="EUA54611.1"/>
    </source>
</evidence>
<dbReference type="AlphaFoldDB" id="X8CFM0"/>
<dbReference type="PATRIC" id="fig|1299334.3.peg.3136"/>